<dbReference type="RefSeq" id="WP_117602434.1">
    <property type="nucleotide sequence ID" value="NZ_BHGK01000001.1"/>
</dbReference>
<name>A0A391P3B0_9FIRM</name>
<evidence type="ECO:0000313" key="7">
    <source>
        <dbReference type="Proteomes" id="UP000265643"/>
    </source>
</evidence>
<dbReference type="Proteomes" id="UP000265643">
    <property type="component" value="Unassembled WGS sequence"/>
</dbReference>
<dbReference type="SMART" id="SM00418">
    <property type="entry name" value="HTH_ARSR"/>
    <property type="match status" value="1"/>
</dbReference>
<keyword evidence="3" id="KW-0804">Transcription</keyword>
<comment type="caution">
    <text evidence="6">The sequence shown here is derived from an EMBL/GenBank/DDBJ whole genome shotgun (WGS) entry which is preliminary data.</text>
</comment>
<evidence type="ECO:0000256" key="3">
    <source>
        <dbReference type="ARBA" id="ARBA00023163"/>
    </source>
</evidence>
<evidence type="ECO:0000259" key="5">
    <source>
        <dbReference type="PROSITE" id="PS50987"/>
    </source>
</evidence>
<dbReference type="InterPro" id="IPR036388">
    <property type="entry name" value="WH-like_DNA-bd_sf"/>
</dbReference>
<dbReference type="InterPro" id="IPR018334">
    <property type="entry name" value="ArsR_HTH"/>
</dbReference>
<dbReference type="GO" id="GO:0046686">
    <property type="term" value="P:response to cadmium ion"/>
    <property type="evidence" value="ECO:0007669"/>
    <property type="project" value="UniProtKB-KW"/>
</dbReference>
<proteinExistence type="predicted"/>
<dbReference type="NCBIfam" id="NF033788">
    <property type="entry name" value="HTH_metalloreg"/>
    <property type="match status" value="1"/>
</dbReference>
<keyword evidence="7" id="KW-1185">Reference proteome</keyword>
<keyword evidence="4" id="KW-0105">Cadmium resistance</keyword>
<organism evidence="6 7">
    <name type="scientific">Mediterraneibacter butyricigenes</name>
    <dbReference type="NCBI Taxonomy" id="2316025"/>
    <lineage>
        <taxon>Bacteria</taxon>
        <taxon>Bacillati</taxon>
        <taxon>Bacillota</taxon>
        <taxon>Clostridia</taxon>
        <taxon>Lachnospirales</taxon>
        <taxon>Lachnospiraceae</taxon>
        <taxon>Mediterraneibacter</taxon>
    </lineage>
</organism>
<evidence type="ECO:0000256" key="2">
    <source>
        <dbReference type="ARBA" id="ARBA00023125"/>
    </source>
</evidence>
<dbReference type="PANTHER" id="PTHR43132">
    <property type="entry name" value="ARSENICAL RESISTANCE OPERON REPRESSOR ARSR-RELATED"/>
    <property type="match status" value="1"/>
</dbReference>
<dbReference type="CDD" id="cd00090">
    <property type="entry name" value="HTH_ARSR"/>
    <property type="match status" value="1"/>
</dbReference>
<keyword evidence="2" id="KW-0238">DNA-binding</keyword>
<dbReference type="Pfam" id="PF01022">
    <property type="entry name" value="HTH_5"/>
    <property type="match status" value="1"/>
</dbReference>
<reference evidence="7" key="1">
    <citation type="submission" date="2018-09" db="EMBL/GenBank/DDBJ databases">
        <title>Draft Genome Sequence of Mediterraneibacter sp. KCTC 15684.</title>
        <authorList>
            <person name="Kim J.S."/>
            <person name="Han K.I."/>
            <person name="Suh M.K."/>
            <person name="Lee K.C."/>
            <person name="Eom M.K."/>
            <person name="Lee J.H."/>
            <person name="Park S.H."/>
            <person name="Kang S.W."/>
            <person name="Park J.E."/>
            <person name="Oh B.S."/>
            <person name="Yu S.Y."/>
            <person name="Choi S.H."/>
            <person name="Lee D.H."/>
            <person name="Yoon H."/>
            <person name="Kim B."/>
            <person name="Yang S.J."/>
            <person name="Lee J.S."/>
        </authorList>
    </citation>
    <scope>NUCLEOTIDE SEQUENCE [LARGE SCALE GENOMIC DNA]</scope>
    <source>
        <strain evidence="7">KCTC 15684</strain>
    </source>
</reference>
<protein>
    <submittedName>
        <fullName evidence="6">Transcriptional regulator</fullName>
    </submittedName>
</protein>
<dbReference type="InterPro" id="IPR051011">
    <property type="entry name" value="Metal_resp_trans_reg"/>
</dbReference>
<dbReference type="PROSITE" id="PS00846">
    <property type="entry name" value="HTH_ARSR_1"/>
    <property type="match status" value="1"/>
</dbReference>
<dbReference type="InterPro" id="IPR036390">
    <property type="entry name" value="WH_DNA-bd_sf"/>
</dbReference>
<feature type="domain" description="HTH arsR-type" evidence="5">
    <location>
        <begin position="29"/>
        <end position="122"/>
    </location>
</feature>
<dbReference type="PRINTS" id="PR00778">
    <property type="entry name" value="HTHARSR"/>
</dbReference>
<dbReference type="SUPFAM" id="SSF46785">
    <property type="entry name" value="Winged helix' DNA-binding domain"/>
    <property type="match status" value="1"/>
</dbReference>
<dbReference type="AlphaFoldDB" id="A0A391P3B0"/>
<dbReference type="PANTHER" id="PTHR43132:SF6">
    <property type="entry name" value="HTH-TYPE TRANSCRIPTIONAL REPRESSOR CZRA"/>
    <property type="match status" value="1"/>
</dbReference>
<dbReference type="EMBL" id="BHGK01000001">
    <property type="protein sequence ID" value="GCA68271.1"/>
    <property type="molecule type" value="Genomic_DNA"/>
</dbReference>
<keyword evidence="1" id="KW-0805">Transcription regulation</keyword>
<accession>A0A391P3B0</accession>
<evidence type="ECO:0000256" key="1">
    <source>
        <dbReference type="ARBA" id="ARBA00023015"/>
    </source>
</evidence>
<evidence type="ECO:0000256" key="4">
    <source>
        <dbReference type="ARBA" id="ARBA00043263"/>
    </source>
</evidence>
<gene>
    <name evidence="6" type="ORF">KGMB01110_27070</name>
</gene>
<dbReference type="GO" id="GO:0003677">
    <property type="term" value="F:DNA binding"/>
    <property type="evidence" value="ECO:0007669"/>
    <property type="project" value="UniProtKB-KW"/>
</dbReference>
<sequence length="122" mass="14246">MNENQNEIECCETKELHEDLLHIVNEKLPREEELYDLAELFKVFGDSTRIRILYVLFEAEVCVCDLAEALNMTQSAISHQLRILKQNKLVKSRREGKSVFYSLADGHVRTIIDQGREHIEED</sequence>
<dbReference type="Gene3D" id="1.10.10.10">
    <property type="entry name" value="Winged helix-like DNA-binding domain superfamily/Winged helix DNA-binding domain"/>
    <property type="match status" value="1"/>
</dbReference>
<evidence type="ECO:0000313" key="6">
    <source>
        <dbReference type="EMBL" id="GCA68271.1"/>
    </source>
</evidence>
<dbReference type="GO" id="GO:0003700">
    <property type="term" value="F:DNA-binding transcription factor activity"/>
    <property type="evidence" value="ECO:0007669"/>
    <property type="project" value="InterPro"/>
</dbReference>
<dbReference type="InterPro" id="IPR011991">
    <property type="entry name" value="ArsR-like_HTH"/>
</dbReference>
<dbReference type="PROSITE" id="PS50987">
    <property type="entry name" value="HTH_ARSR_2"/>
    <property type="match status" value="1"/>
</dbReference>
<dbReference type="InterPro" id="IPR001845">
    <property type="entry name" value="HTH_ArsR_DNA-bd_dom"/>
</dbReference>